<dbReference type="InterPro" id="IPR006222">
    <property type="entry name" value="GCVT_N"/>
</dbReference>
<dbReference type="NCBIfam" id="TIGR00528">
    <property type="entry name" value="gcvT"/>
    <property type="match status" value="1"/>
</dbReference>
<dbReference type="PANTHER" id="PTHR43757">
    <property type="entry name" value="AMINOMETHYLTRANSFERASE"/>
    <property type="match status" value="1"/>
</dbReference>
<feature type="region of interest" description="Disordered" evidence="13">
    <location>
        <begin position="1122"/>
        <end position="1144"/>
    </location>
</feature>
<evidence type="ECO:0000256" key="1">
    <source>
        <dbReference type="ARBA" id="ARBA00003631"/>
    </source>
</evidence>
<comment type="catalytic activity">
    <reaction evidence="12">
        <text>N(6)-[(R)-S(8)-aminomethyldihydrolipoyl]-L-lysyl-[protein] + (6S)-5,6,7,8-tetrahydrofolate = N(6)-[(R)-dihydrolipoyl]-L-lysyl-[protein] + (6R)-5,10-methylene-5,6,7,8-tetrahydrofolate + NH4(+)</text>
        <dbReference type="Rhea" id="RHEA:16945"/>
        <dbReference type="Rhea" id="RHEA-COMP:10475"/>
        <dbReference type="Rhea" id="RHEA-COMP:10492"/>
        <dbReference type="ChEBI" id="CHEBI:15636"/>
        <dbReference type="ChEBI" id="CHEBI:28938"/>
        <dbReference type="ChEBI" id="CHEBI:57453"/>
        <dbReference type="ChEBI" id="CHEBI:83100"/>
        <dbReference type="ChEBI" id="CHEBI:83143"/>
        <dbReference type="EC" id="2.1.2.10"/>
    </reaction>
</comment>
<comment type="function">
    <text evidence="1">The glycine cleavage system catalyzes the degradation of glycine.</text>
</comment>
<reference evidence="17" key="2">
    <citation type="submission" date="2016-06" db="UniProtKB">
        <authorList>
            <consortium name="WormBaseParasite"/>
        </authorList>
    </citation>
    <scope>IDENTIFICATION</scope>
</reference>
<dbReference type="Pfam" id="PF08669">
    <property type="entry name" value="GCV_T_C"/>
    <property type="match status" value="1"/>
</dbReference>
<dbReference type="InterPro" id="IPR006223">
    <property type="entry name" value="GcvT"/>
</dbReference>
<evidence type="ECO:0000256" key="13">
    <source>
        <dbReference type="SAM" id="MobiDB-lite"/>
    </source>
</evidence>
<dbReference type="InterPro" id="IPR028896">
    <property type="entry name" value="GcvT/YgfZ/DmdA"/>
</dbReference>
<dbReference type="SUPFAM" id="SSF101790">
    <property type="entry name" value="Aminomethyltransferase beta-barrel domain"/>
    <property type="match status" value="1"/>
</dbReference>
<evidence type="ECO:0000256" key="2">
    <source>
        <dbReference type="ARBA" id="ARBA00004173"/>
    </source>
</evidence>
<dbReference type="Gene3D" id="4.10.1250.10">
    <property type="entry name" value="Aminomethyltransferase fragment"/>
    <property type="match status" value="1"/>
</dbReference>
<dbReference type="GO" id="GO:0005960">
    <property type="term" value="C:glycine cleavage complex"/>
    <property type="evidence" value="ECO:0007669"/>
    <property type="project" value="InterPro"/>
</dbReference>
<dbReference type="FunFam" id="3.30.70.1400:FF:000001">
    <property type="entry name" value="Aminomethyltransferase"/>
    <property type="match status" value="1"/>
</dbReference>
<keyword evidence="9" id="KW-0809">Transit peptide</keyword>
<keyword evidence="16" id="KW-1185">Reference proteome</keyword>
<dbReference type="PANTHER" id="PTHR43757:SF16">
    <property type="entry name" value="AMINOMETHYLTRANSFERASE, MITOCHONDRIAL"/>
    <property type="match status" value="1"/>
</dbReference>
<feature type="compositionally biased region" description="Low complexity" evidence="13">
    <location>
        <begin position="1123"/>
        <end position="1138"/>
    </location>
</feature>
<organism evidence="16 17">
    <name type="scientific">Globodera pallida</name>
    <name type="common">Potato cyst nematode worm</name>
    <name type="synonym">Heterodera pallida</name>
    <dbReference type="NCBI Taxonomy" id="36090"/>
    <lineage>
        <taxon>Eukaryota</taxon>
        <taxon>Metazoa</taxon>
        <taxon>Ecdysozoa</taxon>
        <taxon>Nematoda</taxon>
        <taxon>Chromadorea</taxon>
        <taxon>Rhabditida</taxon>
        <taxon>Tylenchina</taxon>
        <taxon>Tylenchomorpha</taxon>
        <taxon>Tylenchoidea</taxon>
        <taxon>Heteroderidae</taxon>
        <taxon>Heteroderinae</taxon>
        <taxon>Globodera</taxon>
    </lineage>
</organism>
<dbReference type="GO" id="GO:0070176">
    <property type="term" value="C:DRM complex"/>
    <property type="evidence" value="ECO:0007669"/>
    <property type="project" value="InterPro"/>
</dbReference>
<comment type="subunit">
    <text evidence="4">The glycine cleavage system is composed of four proteins: P, T, L and H.</text>
</comment>
<evidence type="ECO:0000313" key="17">
    <source>
        <dbReference type="WBParaSite" id="GPLIN_000568300"/>
    </source>
</evidence>
<dbReference type="SUPFAM" id="SSF103025">
    <property type="entry name" value="Folate-binding domain"/>
    <property type="match status" value="1"/>
</dbReference>
<dbReference type="GO" id="GO:0006546">
    <property type="term" value="P:glycine catabolic process"/>
    <property type="evidence" value="ECO:0007669"/>
    <property type="project" value="InterPro"/>
</dbReference>
<dbReference type="InterPro" id="IPR027266">
    <property type="entry name" value="TrmE/GcvT-like"/>
</dbReference>
<dbReference type="EC" id="2.1.2.10" evidence="5"/>
<dbReference type="InterPro" id="IPR013977">
    <property type="entry name" value="GcvT_C"/>
</dbReference>
<dbReference type="InterPro" id="IPR029043">
    <property type="entry name" value="GcvT/YgfZ_C"/>
</dbReference>
<dbReference type="Proteomes" id="UP000050741">
    <property type="component" value="Unassembled WGS sequence"/>
</dbReference>
<evidence type="ECO:0000256" key="6">
    <source>
        <dbReference type="ARBA" id="ARBA00015825"/>
    </source>
</evidence>
<dbReference type="Gene3D" id="2.40.30.110">
    <property type="entry name" value="Aminomethyltransferase beta-barrel domains"/>
    <property type="match status" value="1"/>
</dbReference>
<dbReference type="GO" id="GO:0006355">
    <property type="term" value="P:regulation of DNA-templated transcription"/>
    <property type="evidence" value="ECO:0007669"/>
    <property type="project" value="InterPro"/>
</dbReference>
<evidence type="ECO:0000313" key="16">
    <source>
        <dbReference type="Proteomes" id="UP000050741"/>
    </source>
</evidence>
<evidence type="ECO:0000256" key="12">
    <source>
        <dbReference type="ARBA" id="ARBA00047665"/>
    </source>
</evidence>
<name>A0A183BYJ3_GLOPA</name>
<keyword evidence="8" id="KW-0808">Transferase</keyword>
<dbReference type="Gene3D" id="3.30.1360.120">
    <property type="entry name" value="Probable tRNA modification gtpase trme, domain 1"/>
    <property type="match status" value="1"/>
</dbReference>
<evidence type="ECO:0000259" key="14">
    <source>
        <dbReference type="Pfam" id="PF01571"/>
    </source>
</evidence>
<dbReference type="GO" id="GO:0008483">
    <property type="term" value="F:transaminase activity"/>
    <property type="evidence" value="ECO:0007669"/>
    <property type="project" value="UniProtKB-KW"/>
</dbReference>
<feature type="domain" description="GCVT N-terminal" evidence="14">
    <location>
        <begin position="157"/>
        <end position="384"/>
    </location>
</feature>
<feature type="domain" description="Aminomethyltransferase C-terminal" evidence="15">
    <location>
        <begin position="409"/>
        <end position="483"/>
    </location>
</feature>
<evidence type="ECO:0000256" key="8">
    <source>
        <dbReference type="ARBA" id="ARBA00022679"/>
    </source>
</evidence>
<dbReference type="AlphaFoldDB" id="A0A183BYJ3"/>
<evidence type="ECO:0000259" key="15">
    <source>
        <dbReference type="Pfam" id="PF08669"/>
    </source>
</evidence>
<dbReference type="WBParaSite" id="GPLIN_000568300">
    <property type="protein sequence ID" value="GPLIN_000568300"/>
    <property type="gene ID" value="GPLIN_000568300"/>
</dbReference>
<dbReference type="Pfam" id="PF01571">
    <property type="entry name" value="GCV_T"/>
    <property type="match status" value="1"/>
</dbReference>
<evidence type="ECO:0000256" key="5">
    <source>
        <dbReference type="ARBA" id="ARBA00012616"/>
    </source>
</evidence>
<dbReference type="Pfam" id="PF10044">
    <property type="entry name" value="LIN52"/>
    <property type="match status" value="1"/>
</dbReference>
<evidence type="ECO:0000256" key="7">
    <source>
        <dbReference type="ARBA" id="ARBA00022576"/>
    </source>
</evidence>
<feature type="region of interest" description="Disordered" evidence="13">
    <location>
        <begin position="1"/>
        <end position="21"/>
    </location>
</feature>
<comment type="similarity">
    <text evidence="3">Belongs to the GcvT family.</text>
</comment>
<dbReference type="GO" id="GO:0005739">
    <property type="term" value="C:mitochondrion"/>
    <property type="evidence" value="ECO:0007669"/>
    <property type="project" value="UniProtKB-SubCell"/>
</dbReference>
<evidence type="ECO:0000256" key="10">
    <source>
        <dbReference type="ARBA" id="ARBA00023128"/>
    </source>
</evidence>
<reference evidence="16" key="1">
    <citation type="submission" date="2014-05" db="EMBL/GenBank/DDBJ databases">
        <title>The genome and life-stage specific transcriptomes of Globodera pallida elucidate key aspects of plant parasitism by a cyst nematode.</title>
        <authorList>
            <person name="Cotton J.A."/>
            <person name="Lilley C.J."/>
            <person name="Jones L.M."/>
            <person name="Kikuchi T."/>
            <person name="Reid A.J."/>
            <person name="Thorpe P."/>
            <person name="Tsai I.J."/>
            <person name="Beasley H."/>
            <person name="Blok V."/>
            <person name="Cock P.J.A."/>
            <person name="Van den Akker S.E."/>
            <person name="Holroyd N."/>
            <person name="Hunt M."/>
            <person name="Mantelin S."/>
            <person name="Naghra H."/>
            <person name="Pain A."/>
            <person name="Palomares-Rius J.E."/>
            <person name="Zarowiecki M."/>
            <person name="Berriman M."/>
            <person name="Jones J.T."/>
            <person name="Urwin P.E."/>
        </authorList>
    </citation>
    <scope>NUCLEOTIDE SEQUENCE [LARGE SCALE GENOMIC DNA]</scope>
    <source>
        <strain evidence="16">Lindley</strain>
    </source>
</reference>
<proteinExistence type="inferred from homology"/>
<evidence type="ECO:0000256" key="3">
    <source>
        <dbReference type="ARBA" id="ARBA00008609"/>
    </source>
</evidence>
<sequence>MSDHQKDLPQSIHKQQNPRVSPEFACNERLDANSPVAFKEPLYGSWNLHKEYLSTKTKEEKERQGSRFRTELDTEDVKLVNELGHLSADKLMEYVRTLQNTSLSLGEEEAAQFTRAKLLKILENKSDVPLRFSLEERSENGRFCWVCNAGPIRPFVLHTRSNVSLFDVSHMLQTEISGKHREEFIESLTPADVANLPENSGVLSVLTNPSGGIIDDLIISKTSQDSLFLVTNAGRIGIDLPYLEKNAAEWRSNGKEVQVNALGDRALIAVQGPEMTKLMESETDVSLDSLFFMQSSVGKVCGVGNCRVTRCGYTGEDGVEISVSVEAAKNVAERLLSSKAAQLKLAGLGARDVLRMEAGLCLFGNDIDEGTTPVEAGIAFVIAKRRRQTLGFPGAERIIQQLEKKDFARKRVGFVSTKVGKASRSNMAIVNPVSKASVGIVTSGCPSPTLGKNIAMGYVDKASAKVGNVLAVETGPERLNEVEVAAVCVTLFEFSASLEEATEVEGGGLQNEDERPPVLEPELLVAVASTAQFGAGGGSYLFEDDYYGKFARGEANSKAAASRRLPADDSNVCCGLCGEIVPYDLLVTDHLPAFHAEVLRDGVVDLEEIPYETWLNERMQNEQFLSGVGPAMRIPTLCPQTLNLQPVRSTRQLRRISQYRVNTAEMGIPELELALQKKLVEKMGRKVPVTLVDKLHAKCGLCDTVISLNKKFEIVHLVRHFNAWHPSSHKCAGTWPERELPTPMGGKPLSAQDFAVIDPDIDAIDNLQCIWCGMFLSCKELGMHFHEVHPEEVEVPRCNLCLQELLINARLTEKFGEDFGVTLPSEHSYRSIRFKRDFKSDTALENAIMKYLRRIDDGADPTLVDVEDLDGESWTEDGEDDDGQLHGRTGAGSCEAFANSRMNCGRRAKPKRQFIMPIVRQAAPKESKFVAAVTHSHWKCKLCRADIYAAVISAGLCKARLEKISDGKMEFVGENQKLIECSLCSQSFPVTPPFNICRAIRHIKMKHPEVMPEHRGGQSSRDGFLNQDRQLNQCKESGVDSSVQEEMEEGVIYATEISEFAVLEMLRHNYSVAFDRVFSVYGSDIRQQIYILCGRGSELDGETVERIAKARDTTQDPMVVQLNSSNNNNSRTTGSNPNIASGMF</sequence>
<accession>A0A183BYJ3</accession>
<dbReference type="GO" id="GO:0004047">
    <property type="term" value="F:aminomethyltransferase activity"/>
    <property type="evidence" value="ECO:0007669"/>
    <property type="project" value="UniProtKB-EC"/>
</dbReference>
<evidence type="ECO:0000256" key="11">
    <source>
        <dbReference type="ARBA" id="ARBA00031395"/>
    </source>
</evidence>
<protein>
    <recommendedName>
        <fullName evidence="6">Aminomethyltransferase, mitochondrial</fullName>
        <ecNumber evidence="5">2.1.2.10</ecNumber>
    </recommendedName>
    <alternativeName>
        <fullName evidence="11">Glycine cleavage system T protein</fullName>
    </alternativeName>
</protein>
<keyword evidence="10" id="KW-0496">Mitochondrion</keyword>
<dbReference type="Gene3D" id="3.30.70.1400">
    <property type="entry name" value="Aminomethyltransferase beta-barrel domains"/>
    <property type="match status" value="1"/>
</dbReference>
<evidence type="ECO:0000256" key="9">
    <source>
        <dbReference type="ARBA" id="ARBA00022946"/>
    </source>
</evidence>
<keyword evidence="7" id="KW-0032">Aminotransferase</keyword>
<evidence type="ECO:0000256" key="4">
    <source>
        <dbReference type="ARBA" id="ARBA00011690"/>
    </source>
</evidence>
<dbReference type="InterPro" id="IPR018737">
    <property type="entry name" value="DREAM_LIN52"/>
</dbReference>
<comment type="subcellular location">
    <subcellularLocation>
        <location evidence="2">Mitochondrion</location>
    </subcellularLocation>
</comment>